<gene>
    <name evidence="2" type="ORF">ACFFUA_37935</name>
</gene>
<dbReference type="InterPro" id="IPR036291">
    <property type="entry name" value="NAD(P)-bd_dom_sf"/>
</dbReference>
<name>A0ABV5LML2_9ACTN</name>
<sequence>TERAAADARRPRAVWKPLDGAPTARPAGAWLVLLPATGPGTVAAGLPDALGLHAVRVTTDGRDRTGLADLLRELPSPDGGFTGVLSLLALGTDDSDSDDPAGLGGVLPTATAVQALGDAGIHAPLWILTRQAVTTGRADRLVHPGQAAARGLLRVAALEHPERRFGAVDLPEDLDTRAVRRLAHLLAEPGEESDLAVRASATYARRLVHHPAPEGAAPRRFAPEGTTL</sequence>
<evidence type="ECO:0000313" key="3">
    <source>
        <dbReference type="Proteomes" id="UP001589753"/>
    </source>
</evidence>
<organism evidence="2 3">
    <name type="scientific">Streptomyces heliomycini</name>
    <dbReference type="NCBI Taxonomy" id="284032"/>
    <lineage>
        <taxon>Bacteria</taxon>
        <taxon>Bacillati</taxon>
        <taxon>Actinomycetota</taxon>
        <taxon>Actinomycetes</taxon>
        <taxon>Kitasatosporales</taxon>
        <taxon>Streptomycetaceae</taxon>
        <taxon>Streptomyces</taxon>
    </lineage>
</organism>
<dbReference type="Gene3D" id="3.40.50.11460">
    <property type="match status" value="1"/>
</dbReference>
<evidence type="ECO:0000256" key="1">
    <source>
        <dbReference type="SAM" id="MobiDB-lite"/>
    </source>
</evidence>
<dbReference type="EMBL" id="JBHMDI010000338">
    <property type="protein sequence ID" value="MFB9353110.1"/>
    <property type="molecule type" value="Genomic_DNA"/>
</dbReference>
<dbReference type="RefSeq" id="WP_380957924.1">
    <property type="nucleotide sequence ID" value="NZ_JBHMDI010000338.1"/>
</dbReference>
<reference evidence="2 3" key="1">
    <citation type="submission" date="2024-09" db="EMBL/GenBank/DDBJ databases">
        <authorList>
            <person name="Sun Q."/>
            <person name="Mori K."/>
        </authorList>
    </citation>
    <scope>NUCLEOTIDE SEQUENCE [LARGE SCALE GENOMIC DNA]</scope>
    <source>
        <strain evidence="2 3">JCM 9767</strain>
    </source>
</reference>
<keyword evidence="3" id="KW-1185">Reference proteome</keyword>
<proteinExistence type="predicted"/>
<comment type="caution">
    <text evidence="2">The sequence shown here is derived from an EMBL/GenBank/DDBJ whole genome shotgun (WGS) entry which is preliminary data.</text>
</comment>
<feature type="non-terminal residue" evidence="2">
    <location>
        <position position="228"/>
    </location>
</feature>
<evidence type="ECO:0000313" key="2">
    <source>
        <dbReference type="EMBL" id="MFB9353110.1"/>
    </source>
</evidence>
<protein>
    <submittedName>
        <fullName evidence="2">Uncharacterized protein</fullName>
    </submittedName>
</protein>
<feature type="non-terminal residue" evidence="2">
    <location>
        <position position="1"/>
    </location>
</feature>
<dbReference type="SUPFAM" id="SSF51735">
    <property type="entry name" value="NAD(P)-binding Rossmann-fold domains"/>
    <property type="match status" value="1"/>
</dbReference>
<feature type="region of interest" description="Disordered" evidence="1">
    <location>
        <begin position="209"/>
        <end position="228"/>
    </location>
</feature>
<dbReference type="Proteomes" id="UP001589753">
    <property type="component" value="Unassembled WGS sequence"/>
</dbReference>
<accession>A0ABV5LML2</accession>